<evidence type="ECO:0000313" key="2">
    <source>
        <dbReference type="EMBL" id="PNP37815.1"/>
    </source>
</evidence>
<dbReference type="GO" id="GO:0016491">
    <property type="term" value="F:oxidoreductase activity"/>
    <property type="evidence" value="ECO:0007669"/>
    <property type="project" value="InterPro"/>
</dbReference>
<feature type="domain" description="Enoyl reductase (ER)" evidence="1">
    <location>
        <begin position="19"/>
        <end position="350"/>
    </location>
</feature>
<dbReference type="InterPro" id="IPR052711">
    <property type="entry name" value="Zinc_ADH-like"/>
</dbReference>
<evidence type="ECO:0000313" key="3">
    <source>
        <dbReference type="Proteomes" id="UP000236546"/>
    </source>
</evidence>
<dbReference type="PANTHER" id="PTHR45033">
    <property type="match status" value="1"/>
</dbReference>
<organism evidence="2 3">
    <name type="scientific">Trichoderma gamsii</name>
    <dbReference type="NCBI Taxonomy" id="398673"/>
    <lineage>
        <taxon>Eukaryota</taxon>
        <taxon>Fungi</taxon>
        <taxon>Dikarya</taxon>
        <taxon>Ascomycota</taxon>
        <taxon>Pezizomycotina</taxon>
        <taxon>Sordariomycetes</taxon>
        <taxon>Hypocreomycetidae</taxon>
        <taxon>Hypocreales</taxon>
        <taxon>Hypocreaceae</taxon>
        <taxon>Trichoderma</taxon>
    </lineage>
</organism>
<dbReference type="InterPro" id="IPR013154">
    <property type="entry name" value="ADH-like_N"/>
</dbReference>
<dbReference type="InterPro" id="IPR011032">
    <property type="entry name" value="GroES-like_sf"/>
</dbReference>
<dbReference type="SUPFAM" id="SSF51735">
    <property type="entry name" value="NAD(P)-binding Rossmann-fold domains"/>
    <property type="match status" value="1"/>
</dbReference>
<dbReference type="Gene3D" id="3.40.50.720">
    <property type="entry name" value="NAD(P)-binding Rossmann-like Domain"/>
    <property type="match status" value="1"/>
</dbReference>
<dbReference type="PANTHER" id="PTHR45033:SF2">
    <property type="entry name" value="ZINC-TYPE ALCOHOL DEHYDROGENASE-LIKE PROTEIN C1773.06C"/>
    <property type="match status" value="1"/>
</dbReference>
<dbReference type="Pfam" id="PF00107">
    <property type="entry name" value="ADH_zinc_N"/>
    <property type="match status" value="1"/>
</dbReference>
<comment type="caution">
    <text evidence="2">The sequence shown here is derived from an EMBL/GenBank/DDBJ whole genome shotgun (WGS) entry which is preliminary data.</text>
</comment>
<dbReference type="SMART" id="SM00829">
    <property type="entry name" value="PKS_ER"/>
    <property type="match status" value="1"/>
</dbReference>
<dbReference type="Pfam" id="PF08240">
    <property type="entry name" value="ADH_N"/>
    <property type="match status" value="1"/>
</dbReference>
<gene>
    <name evidence="2" type="ORF">TGAMA5MH_10300</name>
</gene>
<dbReference type="CDD" id="cd08276">
    <property type="entry name" value="MDR7"/>
    <property type="match status" value="1"/>
</dbReference>
<proteinExistence type="predicted"/>
<dbReference type="EMBL" id="MTYH01000127">
    <property type="protein sequence ID" value="PNP37815.1"/>
    <property type="molecule type" value="Genomic_DNA"/>
</dbReference>
<name>A0A2K0SX28_9HYPO</name>
<evidence type="ECO:0000259" key="1">
    <source>
        <dbReference type="SMART" id="SM00829"/>
    </source>
</evidence>
<dbReference type="InterPro" id="IPR036291">
    <property type="entry name" value="NAD(P)-bd_dom_sf"/>
</dbReference>
<dbReference type="Gene3D" id="3.90.180.10">
    <property type="entry name" value="Medium-chain alcohol dehydrogenases, catalytic domain"/>
    <property type="match status" value="1"/>
</dbReference>
<dbReference type="InterPro" id="IPR020843">
    <property type="entry name" value="ER"/>
</dbReference>
<dbReference type="OrthoDB" id="9930022at2759"/>
<dbReference type="SUPFAM" id="SSF50129">
    <property type="entry name" value="GroES-like"/>
    <property type="match status" value="1"/>
</dbReference>
<dbReference type="AlphaFoldDB" id="A0A2K0SX28"/>
<protein>
    <recommendedName>
        <fullName evidence="1">Enoyl reductase (ER) domain-containing protein</fullName>
    </recommendedName>
</protein>
<sequence>MASEQIPKTVKQWNIEKFGGFDGLKFSEQALPELGDAEVLVKLEAASLNYRDLTLARGEYPHGKRENVVPGSDGAGTVVAIGKQVSRFQPGDKVVSTFNQAYIGGNLNPQTFKTSTGGILDGTLRTYGAFNEHALVRAPSTLTAREASTLPCAALTAWNALYGSLDHVVKAGQWVLVQGTGGVSIFALQFAKAAGARVIATTGSPSKVETLKKLGADHVLSYKDDRKWGETAKKLTGGRGVDIIVQVAGVNEMEQSIEAIRMCGVITIVGFLAGRSGENEMSFQRCLAKMFTARPVFAGSRVQLEEMIEAIEAHPDVLRPVIDERVFKLEELKEAYEYMWSGKHFAKVVVEMK</sequence>
<reference evidence="2 3" key="1">
    <citation type="submission" date="2017-02" db="EMBL/GenBank/DDBJ databases">
        <title>Genomes of Trichoderma spp. with biocontrol activity.</title>
        <authorList>
            <person name="Gardiner D."/>
            <person name="Kazan K."/>
            <person name="Vos C."/>
            <person name="Harvey P."/>
        </authorList>
    </citation>
    <scope>NUCLEOTIDE SEQUENCE [LARGE SCALE GENOMIC DNA]</scope>
    <source>
        <strain evidence="2 3">A5MH</strain>
    </source>
</reference>
<dbReference type="InterPro" id="IPR013149">
    <property type="entry name" value="ADH-like_C"/>
</dbReference>
<accession>A0A2K0SX28</accession>
<dbReference type="Proteomes" id="UP000236546">
    <property type="component" value="Unassembled WGS sequence"/>
</dbReference>